<feature type="compositionally biased region" description="Polar residues" evidence="1">
    <location>
        <begin position="560"/>
        <end position="574"/>
    </location>
</feature>
<sequence>MPSLVVPESGMSLSSSADVASKPGSVVPEVFGLTLSDSVIEDMIKCFQNDKPLQLSLGEHPSLSYGTKTQHLSTSDDPFTHELYRSTESDSDTMAFYDKTSKKQELGTKKPKIIKVDSKPNATFMGLFGGKKFNPAFKPPVAAVKPKATSSAAGTDAALAQLQSSLATETARKAGNTTKYIKTGLPLPGQRKGAGNKNKLLSNNRSLGSDTTRSMPSSPALSGVRSPSNGPTSVPLSQQQAELAKAARKPIIHLLALGPTRERDLRDMLPDIGSNDFKQTLQRVGDLNDTSGKHELRKQYWKELDVWSFTFPHQDDRQLAIDNAVKQYDRMRLGISEPEWDRLLPRSERGTGKSLSKLQAQIARGDLQRPPKIKVQKEDGSGRDTSGPEDEGSIKDKKVTKVKGDSTTRSVSQPPTTKTKKVGEKETQAKKLLKNASKPTLKPVPKPSAAAKNQKATKTGAKVLSSEFVEDSDSEDDFPQRTSKPPKPPKPVAAPKRPREEDAESSDSSLPLSKKAKKDTVASTIHRVSDASQSSRTTNTSTQSSSSTKTKDTSPQKSSPLASSPPTNASDVDNSSGDRTSSSSSASPANHLSSKNSRSPIHKRHHKSSSVASSVSSTSSRYLKPEVMDLARRYRTYYPRYEALHRELAGMKSRDLEKEVALLDMHERLAQMKREINEGIVEVS</sequence>
<dbReference type="GO" id="GO:0016567">
    <property type="term" value="P:protein ubiquitination"/>
    <property type="evidence" value="ECO:0007669"/>
    <property type="project" value="UniProtKB-UniPathway"/>
</dbReference>
<feature type="domain" description="RNA polymerase II elongation factor ELL N-terminal" evidence="2">
    <location>
        <begin position="176"/>
        <end position="319"/>
    </location>
</feature>
<dbReference type="InterPro" id="IPR042065">
    <property type="entry name" value="E3_ELL-like"/>
</dbReference>
<organism evidence="3 4">
    <name type="scientific">Lachnellula cervina</name>
    <dbReference type="NCBI Taxonomy" id="1316786"/>
    <lineage>
        <taxon>Eukaryota</taxon>
        <taxon>Fungi</taxon>
        <taxon>Dikarya</taxon>
        <taxon>Ascomycota</taxon>
        <taxon>Pezizomycotina</taxon>
        <taxon>Leotiomycetes</taxon>
        <taxon>Helotiales</taxon>
        <taxon>Lachnaceae</taxon>
        <taxon>Lachnellula</taxon>
    </lineage>
</organism>
<feature type="compositionally biased region" description="Low complexity" evidence="1">
    <location>
        <begin position="609"/>
        <end position="620"/>
    </location>
</feature>
<feature type="compositionally biased region" description="Polar residues" evidence="1">
    <location>
        <begin position="210"/>
        <end position="241"/>
    </location>
</feature>
<dbReference type="Proteomes" id="UP000481288">
    <property type="component" value="Unassembled WGS sequence"/>
</dbReference>
<gene>
    <name evidence="3" type="ORF">LCER1_G001652</name>
</gene>
<proteinExistence type="predicted"/>
<feature type="compositionally biased region" description="Basic and acidic residues" evidence="1">
    <location>
        <begin position="392"/>
        <end position="406"/>
    </location>
</feature>
<dbReference type="OrthoDB" id="2587563at2759"/>
<dbReference type="AlphaFoldDB" id="A0A7D8UTD2"/>
<feature type="region of interest" description="Disordered" evidence="1">
    <location>
        <begin position="344"/>
        <end position="624"/>
    </location>
</feature>
<feature type="region of interest" description="Disordered" evidence="1">
    <location>
        <begin position="179"/>
        <end position="242"/>
    </location>
</feature>
<feature type="compositionally biased region" description="Low complexity" evidence="1">
    <location>
        <begin position="195"/>
        <end position="209"/>
    </location>
</feature>
<evidence type="ECO:0000313" key="3">
    <source>
        <dbReference type="EMBL" id="TVY56968.1"/>
    </source>
</evidence>
<accession>A0A7D8UTD2</accession>
<dbReference type="GO" id="GO:0006368">
    <property type="term" value="P:transcription elongation by RNA polymerase II"/>
    <property type="evidence" value="ECO:0007669"/>
    <property type="project" value="InterPro"/>
</dbReference>
<feature type="region of interest" description="Disordered" evidence="1">
    <location>
        <begin position="1"/>
        <end position="21"/>
    </location>
</feature>
<dbReference type="Pfam" id="PF10390">
    <property type="entry name" value="ELL"/>
    <property type="match status" value="1"/>
</dbReference>
<dbReference type="UniPathway" id="UPA00143"/>
<reference evidence="3 4" key="1">
    <citation type="submission" date="2018-05" db="EMBL/GenBank/DDBJ databases">
        <title>Whole genome sequencing for identification of molecular markers to develop diagnostic detection tools for the regulated plant pathogen Lachnellula willkommii.</title>
        <authorList>
            <person name="Giroux E."/>
            <person name="Bilodeau G."/>
        </authorList>
    </citation>
    <scope>NUCLEOTIDE SEQUENCE [LARGE SCALE GENOMIC DNA]</scope>
    <source>
        <strain evidence="3 4">CBS 625.97</strain>
    </source>
</reference>
<feature type="compositionally biased region" description="Low complexity" evidence="1">
    <location>
        <begin position="532"/>
        <end position="548"/>
    </location>
</feature>
<dbReference type="SUPFAM" id="SSF46785">
    <property type="entry name" value="Winged helix' DNA-binding domain"/>
    <property type="match status" value="1"/>
</dbReference>
<feature type="compositionally biased region" description="Acidic residues" evidence="1">
    <location>
        <begin position="468"/>
        <end position="477"/>
    </location>
</feature>
<keyword evidence="4" id="KW-1185">Reference proteome</keyword>
<feature type="compositionally biased region" description="Low complexity" evidence="1">
    <location>
        <begin position="575"/>
        <end position="594"/>
    </location>
</feature>
<protein>
    <recommendedName>
        <fullName evidence="2">RNA polymerase II elongation factor ELL N-terminal domain-containing protein</fullName>
    </recommendedName>
</protein>
<evidence type="ECO:0000256" key="1">
    <source>
        <dbReference type="SAM" id="MobiDB-lite"/>
    </source>
</evidence>
<dbReference type="InterPro" id="IPR036390">
    <property type="entry name" value="WH_DNA-bd_sf"/>
</dbReference>
<dbReference type="Gene3D" id="1.10.10.2670">
    <property type="entry name" value="E3 ubiquitin-protein ligase"/>
    <property type="match status" value="1"/>
</dbReference>
<dbReference type="InterPro" id="IPR019464">
    <property type="entry name" value="ELL_N"/>
</dbReference>
<name>A0A7D8UTD2_9HELO</name>
<comment type="caution">
    <text evidence="3">The sequence shown here is derived from an EMBL/GenBank/DDBJ whole genome shotgun (WGS) entry which is preliminary data.</text>
</comment>
<dbReference type="EMBL" id="QGMG01000121">
    <property type="protein sequence ID" value="TVY56968.1"/>
    <property type="molecule type" value="Genomic_DNA"/>
</dbReference>
<evidence type="ECO:0000313" key="4">
    <source>
        <dbReference type="Proteomes" id="UP000481288"/>
    </source>
</evidence>
<evidence type="ECO:0000259" key="2">
    <source>
        <dbReference type="Pfam" id="PF10390"/>
    </source>
</evidence>
<dbReference type="GO" id="GO:0008023">
    <property type="term" value="C:transcription elongation factor complex"/>
    <property type="evidence" value="ECO:0007669"/>
    <property type="project" value="InterPro"/>
</dbReference>